<reference evidence="2" key="1">
    <citation type="submission" date="2021-02" db="EMBL/GenBank/DDBJ databases">
        <authorList>
            <person name="Nowell W R."/>
        </authorList>
    </citation>
    <scope>NUCLEOTIDE SEQUENCE</scope>
    <source>
        <strain evidence="2">Ploen Becks lab</strain>
    </source>
</reference>
<dbReference type="AlphaFoldDB" id="A0A814FGN0"/>
<evidence type="ECO:0000313" key="3">
    <source>
        <dbReference type="Proteomes" id="UP000663879"/>
    </source>
</evidence>
<organism evidence="2 3">
    <name type="scientific">Brachionus calyciflorus</name>
    <dbReference type="NCBI Taxonomy" id="104777"/>
    <lineage>
        <taxon>Eukaryota</taxon>
        <taxon>Metazoa</taxon>
        <taxon>Spiralia</taxon>
        <taxon>Gnathifera</taxon>
        <taxon>Rotifera</taxon>
        <taxon>Eurotatoria</taxon>
        <taxon>Monogononta</taxon>
        <taxon>Pseudotrocha</taxon>
        <taxon>Ploima</taxon>
        <taxon>Brachionidae</taxon>
        <taxon>Brachionus</taxon>
    </lineage>
</organism>
<comment type="caution">
    <text evidence="2">The sequence shown here is derived from an EMBL/GenBank/DDBJ whole genome shotgun (WGS) entry which is preliminary data.</text>
</comment>
<proteinExistence type="predicted"/>
<gene>
    <name evidence="2" type="ORF">OXX778_LOCUS15500</name>
</gene>
<dbReference type="Proteomes" id="UP000663879">
    <property type="component" value="Unassembled WGS sequence"/>
</dbReference>
<keyword evidence="3" id="KW-1185">Reference proteome</keyword>
<sequence length="73" mass="8246">MIQALYNDNNYDAENFHDDDDSDTIATTVTTYTNITNTNNANEDKLLIGSLLYEQINSKDTALQEDIALQRSN</sequence>
<protein>
    <submittedName>
        <fullName evidence="2">Uncharacterized protein</fullName>
    </submittedName>
</protein>
<evidence type="ECO:0000313" key="2">
    <source>
        <dbReference type="EMBL" id="CAF0982596.1"/>
    </source>
</evidence>
<feature type="region of interest" description="Disordered" evidence="1">
    <location>
        <begin position="1"/>
        <end position="21"/>
    </location>
</feature>
<evidence type="ECO:0000256" key="1">
    <source>
        <dbReference type="SAM" id="MobiDB-lite"/>
    </source>
</evidence>
<feature type="compositionally biased region" description="Polar residues" evidence="1">
    <location>
        <begin position="1"/>
        <end position="12"/>
    </location>
</feature>
<name>A0A814FGN0_9BILA</name>
<accession>A0A814FGN0</accession>
<dbReference type="EMBL" id="CAJNOC010003439">
    <property type="protein sequence ID" value="CAF0982596.1"/>
    <property type="molecule type" value="Genomic_DNA"/>
</dbReference>